<name>A0A483CQ06_9EURY</name>
<reference evidence="1 2" key="1">
    <citation type="submission" date="2017-11" db="EMBL/GenBank/DDBJ databases">
        <title>Isolation and Characterization of Methanofollis Species from Methane Seep Offshore SW Taiwan.</title>
        <authorList>
            <person name="Teng N.-H."/>
            <person name="Lai M.-C."/>
            <person name="Chen S.-C."/>
        </authorList>
    </citation>
    <scope>NUCLEOTIDE SEQUENCE [LARGE SCALE GENOMIC DNA]</scope>
    <source>
        <strain evidence="1 2">FWC-SCC2</strain>
    </source>
</reference>
<proteinExistence type="predicted"/>
<dbReference type="OrthoDB" id="52943at2157"/>
<dbReference type="EMBL" id="PGCL01000001">
    <property type="protein sequence ID" value="TAJ45203.1"/>
    <property type="molecule type" value="Genomic_DNA"/>
</dbReference>
<dbReference type="InterPro" id="IPR056131">
    <property type="entry name" value="DUF7714"/>
</dbReference>
<gene>
    <name evidence="1" type="ORF">CUJ86_00150</name>
</gene>
<dbReference type="AlphaFoldDB" id="A0A483CQ06"/>
<dbReference type="Pfam" id="PF24830">
    <property type="entry name" value="DUF7714"/>
    <property type="match status" value="1"/>
</dbReference>
<evidence type="ECO:0000313" key="2">
    <source>
        <dbReference type="Proteomes" id="UP000292580"/>
    </source>
</evidence>
<comment type="caution">
    <text evidence="1">The sequence shown here is derived from an EMBL/GenBank/DDBJ whole genome shotgun (WGS) entry which is preliminary data.</text>
</comment>
<keyword evidence="2" id="KW-1185">Reference proteome</keyword>
<organism evidence="1 2">
    <name type="scientific">Methanofollis fontis</name>
    <dbReference type="NCBI Taxonomy" id="2052832"/>
    <lineage>
        <taxon>Archaea</taxon>
        <taxon>Methanobacteriati</taxon>
        <taxon>Methanobacteriota</taxon>
        <taxon>Stenosarchaea group</taxon>
        <taxon>Methanomicrobia</taxon>
        <taxon>Methanomicrobiales</taxon>
        <taxon>Methanomicrobiaceae</taxon>
        <taxon>Methanofollis</taxon>
    </lineage>
</organism>
<dbReference type="Proteomes" id="UP000292580">
    <property type="component" value="Unassembled WGS sequence"/>
</dbReference>
<protein>
    <submittedName>
        <fullName evidence="1">Uncharacterized protein</fullName>
    </submittedName>
</protein>
<dbReference type="RefSeq" id="WP_130645543.1">
    <property type="nucleotide sequence ID" value="NZ_PGCL01000001.1"/>
</dbReference>
<evidence type="ECO:0000313" key="1">
    <source>
        <dbReference type="EMBL" id="TAJ45203.1"/>
    </source>
</evidence>
<sequence>MIFPEECKYVGIAAGHPLGDRIYFLSRWLIRETPEGSEIRAVRLSDGNGLMRKVLDEEVLATPDETLVWPDPVNFGDRALLIRLAREGGHRCTIFRSPDDSKTFVIDPEPGDLLTVHVYDIVPPRPHLAAILEELESVGLFGDLGVRFEYHLRDIRDTAAEVYPCRAGGFERTLDSDPLDGTERVAGCLTARQFCSENYGGSIVVDEICPLTQVAEEPFIARCCRADREGVGVWNGKLGGVVHWGASPHTIDTVLRAAVSAWREHEDRRRSG</sequence>
<accession>A0A483CQ06</accession>